<evidence type="ECO:0000256" key="1">
    <source>
        <dbReference type="SAM" id="MobiDB-lite"/>
    </source>
</evidence>
<evidence type="ECO:0000313" key="3">
    <source>
        <dbReference type="Proteomes" id="UP001555826"/>
    </source>
</evidence>
<reference evidence="2 3" key="1">
    <citation type="submission" date="2024-07" db="EMBL/GenBank/DDBJ databases">
        <authorList>
            <person name="Thanompreechachai J."/>
            <person name="Duangmal K."/>
        </authorList>
    </citation>
    <scope>NUCLEOTIDE SEQUENCE [LARGE SCALE GENOMIC DNA]</scope>
    <source>
        <strain evidence="2 3">KCTC 19886</strain>
    </source>
</reference>
<evidence type="ECO:0000313" key="2">
    <source>
        <dbReference type="EMBL" id="MEW9267064.1"/>
    </source>
</evidence>
<proteinExistence type="predicted"/>
<evidence type="ECO:0008006" key="4">
    <source>
        <dbReference type="Google" id="ProtNLM"/>
    </source>
</evidence>
<gene>
    <name evidence="2" type="ORF">AB1207_20120</name>
</gene>
<name>A0ABV3PBQ4_9ACTN</name>
<feature type="region of interest" description="Disordered" evidence="1">
    <location>
        <begin position="409"/>
        <end position="477"/>
    </location>
</feature>
<feature type="compositionally biased region" description="Low complexity" evidence="1">
    <location>
        <begin position="412"/>
        <end position="432"/>
    </location>
</feature>
<comment type="caution">
    <text evidence="2">The sequence shown here is derived from an EMBL/GenBank/DDBJ whole genome shotgun (WGS) entry which is preliminary data.</text>
</comment>
<keyword evidence="3" id="KW-1185">Reference proteome</keyword>
<feature type="region of interest" description="Disordered" evidence="1">
    <location>
        <begin position="302"/>
        <end position="332"/>
    </location>
</feature>
<protein>
    <recommendedName>
        <fullName evidence="4">DUF222 domain-containing protein</fullName>
    </recommendedName>
</protein>
<organism evidence="2 3">
    <name type="scientific">Kineococcus endophyticus</name>
    <dbReference type="NCBI Taxonomy" id="1181883"/>
    <lineage>
        <taxon>Bacteria</taxon>
        <taxon>Bacillati</taxon>
        <taxon>Actinomycetota</taxon>
        <taxon>Actinomycetes</taxon>
        <taxon>Kineosporiales</taxon>
        <taxon>Kineosporiaceae</taxon>
        <taxon>Kineococcus</taxon>
    </lineage>
</organism>
<sequence length="497" mass="52872">MAATFLDEAPDGVTFAAPSRLRRAVDTAHAAFLLGVAAAVHQVLDSEHPDLAVLDERGLTVTGRGADRLHAALDLVTEEFARHERMPYDAAAGIIHTAYHQGSDHHTLWTAVAEARITRHQARTIEARARRLAGRVAVLSETTHADGSTSLSADEGEPLLSGDAHTRALQQYLTAAVAHAEHGHTGRRLTYRLDQVITGLTPGYRAVEVTQPRPAAGLHVTAHDDTFGDRGGDLSGQRYAHVTFLMPLADALRFQAHVAATADASADDATARGVTDPRTHGQRQCDVVTDLLRDAMDRHVPAHSDPAAAEATTDGPTPARQGRTHRPASSVQVHVRIDASTLLRADDDPAWVDGVGPVPAAVARDLAGAAGAQWRALTLAPGTRHVLDVAADTYRPGAALRRYVTARDETCTAPAARSRQSTATSTTSSPSRKAPPPQATCGPSAAATTGSRPSTCSKNSGAARSAHPYRTTRPRSDVHRRWKACLTYADHRTMLTP</sequence>
<accession>A0ABV3PBQ4</accession>
<dbReference type="EMBL" id="JBFNQN010000015">
    <property type="protein sequence ID" value="MEW9267064.1"/>
    <property type="molecule type" value="Genomic_DNA"/>
</dbReference>
<dbReference type="RefSeq" id="WP_367640251.1">
    <property type="nucleotide sequence ID" value="NZ_JBFNQN010000015.1"/>
</dbReference>
<feature type="compositionally biased region" description="Polar residues" evidence="1">
    <location>
        <begin position="446"/>
        <end position="462"/>
    </location>
</feature>
<dbReference type="Proteomes" id="UP001555826">
    <property type="component" value="Unassembled WGS sequence"/>
</dbReference>